<proteinExistence type="predicted"/>
<sequence length="218" mass="23829">MSSAAGKEGKRKVSAGAVAAIVVLAVIAGVGWGLYATKAPPAKTTTALNSTVQSEIVTSLAFEHWNAIGIENINLTMSQYSSNATLYWYVNYSSYDNAYNSALNGTHAGLTAIRSVWTTFFSESVVYYWVGALKTNVTGGTATVTAHLWYLMSNGTVNQSANVSSQLFTVIMPYELYYFYSGGHWYLSSEWWGFPNNQGHVYPGAYGLQAFLKKYHTV</sequence>
<reference evidence="3" key="1">
    <citation type="submission" date="2021-05" db="EMBL/GenBank/DDBJ databases">
        <title>Genomic insights into ecological role and evolution of a novel Thermoplasmata order Candidatus Sysuiplasmatales.</title>
        <authorList>
            <person name="Yuan Y."/>
        </authorList>
    </citation>
    <scope>NUCLEOTIDE SEQUENCE</scope>
    <source>
        <strain evidence="3">TUT19-bin139</strain>
        <strain evidence="2">YP2-bin.285</strain>
    </source>
</reference>
<keyword evidence="1" id="KW-0812">Transmembrane</keyword>
<organism evidence="3 4">
    <name type="scientific">Candidatus Sysuiplasma superficiale</name>
    <dbReference type="NCBI Taxonomy" id="2823368"/>
    <lineage>
        <taxon>Archaea</taxon>
        <taxon>Methanobacteriati</taxon>
        <taxon>Thermoplasmatota</taxon>
        <taxon>Thermoplasmata</taxon>
        <taxon>Candidatus Sysuiplasmatales</taxon>
        <taxon>Candidatus Sysuiplasmataceae</taxon>
        <taxon>Candidatus Sysuiplasma</taxon>
    </lineage>
</organism>
<name>A0A8J7YNT9_9ARCH</name>
<feature type="transmembrane region" description="Helical" evidence="1">
    <location>
        <begin position="12"/>
        <end position="35"/>
    </location>
</feature>
<gene>
    <name evidence="2" type="ORF">J9259_07445</name>
    <name evidence="3" type="ORF">KIY12_05500</name>
</gene>
<comment type="caution">
    <text evidence="3">The sequence shown here is derived from an EMBL/GenBank/DDBJ whole genome shotgun (WGS) entry which is preliminary data.</text>
</comment>
<keyword evidence="1" id="KW-0472">Membrane</keyword>
<dbReference type="EMBL" id="JAGVSJ010000021">
    <property type="protein sequence ID" value="MBX8632331.1"/>
    <property type="molecule type" value="Genomic_DNA"/>
</dbReference>
<dbReference type="Proteomes" id="UP000750197">
    <property type="component" value="Unassembled WGS sequence"/>
</dbReference>
<evidence type="ECO:0000313" key="3">
    <source>
        <dbReference type="EMBL" id="MBX8644163.1"/>
    </source>
</evidence>
<evidence type="ECO:0000313" key="2">
    <source>
        <dbReference type="EMBL" id="MBX8632331.1"/>
    </source>
</evidence>
<dbReference type="Proteomes" id="UP000716004">
    <property type="component" value="Unassembled WGS sequence"/>
</dbReference>
<accession>A0A8J7YNT9</accession>
<evidence type="ECO:0000256" key="1">
    <source>
        <dbReference type="SAM" id="Phobius"/>
    </source>
</evidence>
<evidence type="ECO:0000313" key="4">
    <source>
        <dbReference type="Proteomes" id="UP000750197"/>
    </source>
</evidence>
<keyword evidence="1" id="KW-1133">Transmembrane helix</keyword>
<dbReference type="EMBL" id="JAHEAC010000042">
    <property type="protein sequence ID" value="MBX8644163.1"/>
    <property type="molecule type" value="Genomic_DNA"/>
</dbReference>
<dbReference type="AlphaFoldDB" id="A0A8J7YNT9"/>
<protein>
    <submittedName>
        <fullName evidence="3">Uncharacterized protein</fullName>
    </submittedName>
</protein>